<dbReference type="CDD" id="cd24145">
    <property type="entry name" value="Mgr3-like"/>
    <property type="match status" value="1"/>
</dbReference>
<dbReference type="PANTHER" id="PTHR28142">
    <property type="entry name" value="MITOCHONDRIAL INNER MEMBRANE I-AAA PROTEASE SUPERCOMPLEX SUBUNIT MGR3-RELATED"/>
    <property type="match status" value="1"/>
</dbReference>
<dbReference type="Proteomes" id="UP000799538">
    <property type="component" value="Unassembled WGS sequence"/>
</dbReference>
<dbReference type="GO" id="GO:0006515">
    <property type="term" value="P:protein quality control for misfolded or incompletely synthesized proteins"/>
    <property type="evidence" value="ECO:0007669"/>
    <property type="project" value="TreeGrafter"/>
</dbReference>
<organism evidence="2 3">
    <name type="scientific">Elsinoe ampelina</name>
    <dbReference type="NCBI Taxonomy" id="302913"/>
    <lineage>
        <taxon>Eukaryota</taxon>
        <taxon>Fungi</taxon>
        <taxon>Dikarya</taxon>
        <taxon>Ascomycota</taxon>
        <taxon>Pezizomycotina</taxon>
        <taxon>Dothideomycetes</taxon>
        <taxon>Dothideomycetidae</taxon>
        <taxon>Myriangiales</taxon>
        <taxon>Elsinoaceae</taxon>
        <taxon>Elsinoe</taxon>
    </lineage>
</organism>
<dbReference type="OrthoDB" id="10050400at2759"/>
<protein>
    <recommendedName>
        <fullName evidence="4">TPR domain-containing protein</fullName>
    </recommendedName>
</protein>
<gene>
    <name evidence="2" type="ORF">BDZ85DRAFT_215689</name>
</gene>
<dbReference type="PANTHER" id="PTHR28142:SF1">
    <property type="entry name" value="MITOCHONDRIAL INNER MEMBRANE I-AAA PROTEASE SUPERCOMPLEX SUBUNIT MGR3-RELATED"/>
    <property type="match status" value="1"/>
</dbReference>
<keyword evidence="1" id="KW-0812">Transmembrane</keyword>
<feature type="transmembrane region" description="Helical" evidence="1">
    <location>
        <begin position="105"/>
        <end position="128"/>
    </location>
</feature>
<proteinExistence type="predicted"/>
<name>A0A6A6GE90_9PEZI</name>
<keyword evidence="1" id="KW-1133">Transmembrane helix</keyword>
<dbReference type="InterPro" id="IPR011990">
    <property type="entry name" value="TPR-like_helical_dom_sf"/>
</dbReference>
<dbReference type="SUPFAM" id="SSF48452">
    <property type="entry name" value="TPR-like"/>
    <property type="match status" value="1"/>
</dbReference>
<reference evidence="3" key="1">
    <citation type="journal article" date="2020" name="Stud. Mycol.">
        <title>101 Dothideomycetes genomes: A test case for predicting lifestyles and emergence of pathogens.</title>
        <authorList>
            <person name="Haridas S."/>
            <person name="Albert R."/>
            <person name="Binder M."/>
            <person name="Bloem J."/>
            <person name="LaButti K."/>
            <person name="Salamov A."/>
            <person name="Andreopoulos B."/>
            <person name="Baker S."/>
            <person name="Barry K."/>
            <person name="Bills G."/>
            <person name="Bluhm B."/>
            <person name="Cannon C."/>
            <person name="Castanera R."/>
            <person name="Culley D."/>
            <person name="Daum C."/>
            <person name="Ezra D."/>
            <person name="Gonzalez J."/>
            <person name="Henrissat B."/>
            <person name="Kuo A."/>
            <person name="Liang C."/>
            <person name="Lipzen A."/>
            <person name="Lutzoni F."/>
            <person name="Magnuson J."/>
            <person name="Mondo S."/>
            <person name="Nolan M."/>
            <person name="Ohm R."/>
            <person name="Pangilinan J."/>
            <person name="Park H.-J."/>
            <person name="Ramirez L."/>
            <person name="Alfaro M."/>
            <person name="Sun H."/>
            <person name="Tritt A."/>
            <person name="Yoshinaga Y."/>
            <person name="Zwiers L.-H."/>
            <person name="Turgeon B."/>
            <person name="Goodwin S."/>
            <person name="Spatafora J."/>
            <person name="Crous P."/>
            <person name="Grigoriev I."/>
        </authorList>
    </citation>
    <scope>NUCLEOTIDE SEQUENCE [LARGE SCALE GENOMIC DNA]</scope>
    <source>
        <strain evidence="3">CECT 20119</strain>
    </source>
</reference>
<keyword evidence="1" id="KW-0472">Membrane</keyword>
<dbReference type="EMBL" id="ML992505">
    <property type="protein sequence ID" value="KAF2224035.1"/>
    <property type="molecule type" value="Genomic_DNA"/>
</dbReference>
<evidence type="ECO:0008006" key="4">
    <source>
        <dbReference type="Google" id="ProtNLM"/>
    </source>
</evidence>
<dbReference type="Gene3D" id="1.25.40.10">
    <property type="entry name" value="Tetratricopeptide repeat domain"/>
    <property type="match status" value="1"/>
</dbReference>
<dbReference type="GO" id="GO:0031942">
    <property type="term" value="C:i-AAA complex"/>
    <property type="evidence" value="ECO:0007669"/>
    <property type="project" value="TreeGrafter"/>
</dbReference>
<evidence type="ECO:0000313" key="2">
    <source>
        <dbReference type="EMBL" id="KAF2224035.1"/>
    </source>
</evidence>
<evidence type="ECO:0000256" key="1">
    <source>
        <dbReference type="SAM" id="Phobius"/>
    </source>
</evidence>
<accession>A0A6A6GE90</accession>
<feature type="non-terminal residue" evidence="2">
    <location>
        <position position="459"/>
    </location>
</feature>
<keyword evidence="3" id="KW-1185">Reference proteome</keyword>
<evidence type="ECO:0000313" key="3">
    <source>
        <dbReference type="Proteomes" id="UP000799538"/>
    </source>
</evidence>
<dbReference type="AlphaFoldDB" id="A0A6A6GE90"/>
<dbReference type="GO" id="GO:0051787">
    <property type="term" value="F:misfolded protein binding"/>
    <property type="evidence" value="ECO:0007669"/>
    <property type="project" value="TreeGrafter"/>
</dbReference>
<sequence>MLPPSVRNNMERLRRCSTFCRNAQTTKVTAGLQTYRPFPRLTVYTRPRQLSTASIPPRASPRPTTTALAESRLKSYNHAVRHKHSVPFTNSIVLNAKILFIHYPYAVSLAAFFIIAGVGALGYVNYYYVKYVANSFHNFPESVAKQLRRALYHTNIDLQPQKAFLYYQKAINAAQEEGMDPYSDEVIGIKLQLADLMEKSSNIPRAIRVLEIIRADLLARSEQALTLPDISPEQQQRRRTRLLSKTVAIALKLSEYYSNPYIHSDAQALESALWAVNTVLRELDARRAARATDESHGPFLSPDEFGATLESLAHQYEQGNNHFLAAPLFLQALASKSKTDCHSVVLMNNLSISLAQQSPPAEPGVAPPSREALVQSAKEWAEKAIRMAGKIEGEERNEECDVGCAVALHNLGEFAEMLGQKGEAAGRYREALAVAKGAGFVDGMKMAREGLRRLGEGEA</sequence>
<dbReference type="InterPro" id="IPR040201">
    <property type="entry name" value="Mrg3-like"/>
</dbReference>